<evidence type="ECO:0000256" key="1">
    <source>
        <dbReference type="ARBA" id="ARBA00004429"/>
    </source>
</evidence>
<dbReference type="EMBL" id="CP054142">
    <property type="protein sequence ID" value="QTQ12995.1"/>
    <property type="molecule type" value="Genomic_DNA"/>
</dbReference>
<evidence type="ECO:0000259" key="8">
    <source>
        <dbReference type="Pfam" id="PF06808"/>
    </source>
</evidence>
<sequence length="429" mass="46823">MVYIPFILAFVLLFAGIPVGLALLTSGLIYFGFMSTTLPLTSIIQNMIQNCMSTGLLTIPMFLFMGTVMNYCGLTGRLLDWCNALVGHKKGGLAQVNVLLSTVNGGICGSSGADAAMQCKILVPEMVKKGYPIAFATAVTAASGLIAPMIPPGNALILYSTMTDTSCVRMFMAGYIPGILMCIAEMITVSVICRKNGYQSRSDRASIKEIFIQTKNAFWAIVAIFLLIVGLRFGFFNVHEGAVVTSALCIIVGLFIYKTLTIKEIPKMFLEAFHTTSNIMIMLMGSMVFGFYLTWARIPQNLAILIMTISSNKYIFMIMACGLMLIMGMFMDGTAMLMIVTPLLYPISMKYEINVIHLGIIELICGYIGSLTPPVGGVMYTCCNITKVSIPDFFNAVKPFIFALIIVLLFVVFIPQISTLLPEIVYGPI</sequence>
<feature type="transmembrane region" description="Helical" evidence="7">
    <location>
        <begin position="214"/>
        <end position="235"/>
    </location>
</feature>
<name>A0A975F1Q4_9SPIR</name>
<accession>A0A975F1Q4</accession>
<evidence type="ECO:0000313" key="10">
    <source>
        <dbReference type="Proteomes" id="UP000671908"/>
    </source>
</evidence>
<dbReference type="InterPro" id="IPR010656">
    <property type="entry name" value="DctM"/>
</dbReference>
<keyword evidence="2" id="KW-1003">Cell membrane</keyword>
<dbReference type="Pfam" id="PF06808">
    <property type="entry name" value="DctM"/>
    <property type="match status" value="1"/>
</dbReference>
<dbReference type="AlphaFoldDB" id="A0A975F1Q4"/>
<evidence type="ECO:0000256" key="5">
    <source>
        <dbReference type="ARBA" id="ARBA00022989"/>
    </source>
</evidence>
<feature type="transmembrane region" description="Helical" evidence="7">
    <location>
        <begin position="170"/>
        <end position="193"/>
    </location>
</feature>
<evidence type="ECO:0000256" key="2">
    <source>
        <dbReference type="ARBA" id="ARBA00022475"/>
    </source>
</evidence>
<dbReference type="NCBIfam" id="TIGR00786">
    <property type="entry name" value="dctM"/>
    <property type="match status" value="1"/>
</dbReference>
<keyword evidence="6 7" id="KW-0472">Membrane</keyword>
<dbReference type="GO" id="GO:0005886">
    <property type="term" value="C:plasma membrane"/>
    <property type="evidence" value="ECO:0007669"/>
    <property type="project" value="UniProtKB-SubCell"/>
</dbReference>
<protein>
    <submittedName>
        <fullName evidence="9">TRAP transporter large permease</fullName>
    </submittedName>
</protein>
<dbReference type="PANTHER" id="PTHR33362:SF4">
    <property type="entry name" value="2,3-DIKETO-L-GULONATE TRAP TRANSPORTER LARGE PERMEASE PROTEIN YIAN"/>
    <property type="match status" value="1"/>
</dbReference>
<dbReference type="PIRSF" id="PIRSF006066">
    <property type="entry name" value="HI0050"/>
    <property type="match status" value="1"/>
</dbReference>
<feature type="transmembrane region" description="Helical" evidence="7">
    <location>
        <begin position="130"/>
        <end position="150"/>
    </location>
</feature>
<feature type="transmembrane region" description="Helical" evidence="7">
    <location>
        <begin position="400"/>
        <end position="421"/>
    </location>
</feature>
<feature type="domain" description="TRAP C4-dicarboxylate transport system permease DctM subunit" evidence="8">
    <location>
        <begin position="6"/>
        <end position="417"/>
    </location>
</feature>
<dbReference type="Proteomes" id="UP000671908">
    <property type="component" value="Chromosome"/>
</dbReference>
<keyword evidence="4 7" id="KW-0812">Transmembrane</keyword>
<dbReference type="GO" id="GO:0022857">
    <property type="term" value="F:transmembrane transporter activity"/>
    <property type="evidence" value="ECO:0007669"/>
    <property type="project" value="TreeGrafter"/>
</dbReference>
<evidence type="ECO:0000256" key="3">
    <source>
        <dbReference type="ARBA" id="ARBA00022519"/>
    </source>
</evidence>
<feature type="transmembrane region" description="Helical" evidence="7">
    <location>
        <begin position="351"/>
        <end position="369"/>
    </location>
</feature>
<evidence type="ECO:0000256" key="4">
    <source>
        <dbReference type="ARBA" id="ARBA00022692"/>
    </source>
</evidence>
<keyword evidence="5 7" id="KW-1133">Transmembrane helix</keyword>
<dbReference type="PANTHER" id="PTHR33362">
    <property type="entry name" value="SIALIC ACID TRAP TRANSPORTER PERMEASE PROTEIN SIAT-RELATED"/>
    <property type="match status" value="1"/>
</dbReference>
<feature type="transmembrane region" description="Helical" evidence="7">
    <location>
        <begin position="314"/>
        <end position="339"/>
    </location>
</feature>
<feature type="transmembrane region" description="Helical" evidence="7">
    <location>
        <begin position="272"/>
        <end position="294"/>
    </location>
</feature>
<evidence type="ECO:0000256" key="7">
    <source>
        <dbReference type="SAM" id="Phobius"/>
    </source>
</evidence>
<feature type="transmembrane region" description="Helical" evidence="7">
    <location>
        <begin position="241"/>
        <end position="260"/>
    </location>
</feature>
<gene>
    <name evidence="9" type="ORF">HRQ91_00165</name>
</gene>
<organism evidence="9 10">
    <name type="scientific">Treponema parvum</name>
    <dbReference type="NCBI Taxonomy" id="138851"/>
    <lineage>
        <taxon>Bacteria</taxon>
        <taxon>Pseudomonadati</taxon>
        <taxon>Spirochaetota</taxon>
        <taxon>Spirochaetia</taxon>
        <taxon>Spirochaetales</taxon>
        <taxon>Treponemataceae</taxon>
        <taxon>Treponema</taxon>
    </lineage>
</organism>
<keyword evidence="3" id="KW-0997">Cell inner membrane</keyword>
<reference evidence="9 10" key="1">
    <citation type="journal article" date="2021" name="Microbiol. Resour. Announc.">
        <title>Complete Genome Sequences of Three Human Oral Treponema parvum Isolates.</title>
        <authorList>
            <person name="Zeng H."/>
            <person name="Watt R.M."/>
        </authorList>
    </citation>
    <scope>NUCLEOTIDE SEQUENCE [LARGE SCALE GENOMIC DNA]</scope>
    <source>
        <strain evidence="9 10">ATCC 700770</strain>
    </source>
</reference>
<feature type="transmembrane region" description="Helical" evidence="7">
    <location>
        <begin position="53"/>
        <end position="72"/>
    </location>
</feature>
<dbReference type="KEGG" id="tpav:HRQ91_00165"/>
<feature type="transmembrane region" description="Helical" evidence="7">
    <location>
        <begin position="7"/>
        <end position="33"/>
    </location>
</feature>
<dbReference type="RefSeq" id="WP_210119730.1">
    <property type="nucleotide sequence ID" value="NZ_CP054142.1"/>
</dbReference>
<evidence type="ECO:0000313" key="9">
    <source>
        <dbReference type="EMBL" id="QTQ12995.1"/>
    </source>
</evidence>
<comment type="subcellular location">
    <subcellularLocation>
        <location evidence="1">Cell inner membrane</location>
        <topology evidence="1">Multi-pass membrane protein</topology>
    </subcellularLocation>
</comment>
<dbReference type="InterPro" id="IPR004681">
    <property type="entry name" value="TRAP_DctM"/>
</dbReference>
<evidence type="ECO:0000256" key="6">
    <source>
        <dbReference type="ARBA" id="ARBA00023136"/>
    </source>
</evidence>
<keyword evidence="10" id="KW-1185">Reference proteome</keyword>
<proteinExistence type="predicted"/>